<dbReference type="Proteomes" id="UP001172142">
    <property type="component" value="Unassembled WGS sequence"/>
</dbReference>
<name>A0ABT8N7Y3_9BACL</name>
<organism evidence="1 2">
    <name type="scientific">Planococcus shenhongbingii</name>
    <dbReference type="NCBI Taxonomy" id="3058398"/>
    <lineage>
        <taxon>Bacteria</taxon>
        <taxon>Bacillati</taxon>
        <taxon>Bacillota</taxon>
        <taxon>Bacilli</taxon>
        <taxon>Bacillales</taxon>
        <taxon>Caryophanaceae</taxon>
        <taxon>Planococcus</taxon>
    </lineage>
</organism>
<comment type="caution">
    <text evidence="1">The sequence shown here is derived from an EMBL/GenBank/DDBJ whole genome shotgun (WGS) entry which is preliminary data.</text>
</comment>
<reference evidence="1 2" key="1">
    <citation type="submission" date="2023-07" db="EMBL/GenBank/DDBJ databases">
        <title>Novel species in genus Planococcus.</title>
        <authorList>
            <person name="Ning S."/>
        </authorList>
    </citation>
    <scope>NUCLEOTIDE SEQUENCE [LARGE SCALE GENOMIC DNA]</scope>
    <source>
        <strain evidence="1 2">N017</strain>
    </source>
</reference>
<accession>A0ABT8N7Y3</accession>
<gene>
    <name evidence="1" type="ORF">QWY13_00630</name>
</gene>
<proteinExistence type="predicted"/>
<dbReference type="RefSeq" id="WP_301854541.1">
    <property type="nucleotide sequence ID" value="NZ_JAUJWU010000001.1"/>
</dbReference>
<sequence>MNTIYDVERILLTKKDNVTARRWIKEASIKQRILDLHTSVNDYHLTINQPDLVQSLEESIDDYLLNPSFINVQLY</sequence>
<dbReference type="EMBL" id="JAUJWU010000001">
    <property type="protein sequence ID" value="MDN7243976.1"/>
    <property type="molecule type" value="Genomic_DNA"/>
</dbReference>
<evidence type="ECO:0000313" key="2">
    <source>
        <dbReference type="Proteomes" id="UP001172142"/>
    </source>
</evidence>
<keyword evidence="2" id="KW-1185">Reference proteome</keyword>
<evidence type="ECO:0000313" key="1">
    <source>
        <dbReference type="EMBL" id="MDN7243976.1"/>
    </source>
</evidence>
<protein>
    <submittedName>
        <fullName evidence="1">Uncharacterized protein</fullName>
    </submittedName>
</protein>